<organism evidence="2 3">
    <name type="scientific">Bos indicus</name>
    <name type="common">Zebu</name>
    <dbReference type="NCBI Taxonomy" id="9915"/>
    <lineage>
        <taxon>Eukaryota</taxon>
        <taxon>Metazoa</taxon>
        <taxon>Chordata</taxon>
        <taxon>Craniata</taxon>
        <taxon>Vertebrata</taxon>
        <taxon>Euteleostomi</taxon>
        <taxon>Mammalia</taxon>
        <taxon>Eutheria</taxon>
        <taxon>Laurasiatheria</taxon>
        <taxon>Artiodactyla</taxon>
        <taxon>Ruminantia</taxon>
        <taxon>Pecora</taxon>
        <taxon>Bovidae</taxon>
        <taxon>Bovinae</taxon>
        <taxon>Bos</taxon>
    </lineage>
</organism>
<name>A0ABM4TIF1_BOSIN</name>
<gene>
    <name evidence="3" type="primary">RIC3</name>
</gene>
<proteinExistence type="predicted"/>
<dbReference type="PANTHER" id="PTHR21723">
    <property type="entry name" value="RESISTANCE TO INHIBITORS OF CHOLINESTERASE PROTEIN 3 RIC3"/>
    <property type="match status" value="1"/>
</dbReference>
<evidence type="ECO:0000313" key="3">
    <source>
        <dbReference type="RefSeq" id="XP_070659824.1"/>
    </source>
</evidence>
<accession>A0ABM4TIF1</accession>
<sequence length="207" mass="23515">MEKLINRVGPNGERAQTVTSDQEKRLLHQLREITRVMKEGKFIDRSTPEKEAEEAPYMEDWEGYPEETYPIYDLSDCIKHRQETILVDYPDSKEPSAEEIAERMGMLEEEESDRVGWAMPTEPRAQEDNSVTSCDPEPEPCSCWSPEEEDPAVLAENAGFGANSYSEQEETTDEVWPYDLRGEGSGISADKADPGGMLRKRHPQGLE</sequence>
<dbReference type="InterPro" id="IPR026160">
    <property type="entry name" value="Ric3"/>
</dbReference>
<evidence type="ECO:0000313" key="2">
    <source>
        <dbReference type="Proteomes" id="UP001652663"/>
    </source>
</evidence>
<feature type="compositionally biased region" description="Basic residues" evidence="1">
    <location>
        <begin position="198"/>
        <end position="207"/>
    </location>
</feature>
<reference evidence="3" key="1">
    <citation type="submission" date="2025-08" db="UniProtKB">
        <authorList>
            <consortium name="RefSeq"/>
        </authorList>
    </citation>
    <scope>IDENTIFICATION</scope>
    <source>
        <tissue evidence="3">Blood</tissue>
    </source>
</reference>
<protein>
    <submittedName>
        <fullName evidence="3">Protein RIC-3 isoform X8</fullName>
    </submittedName>
</protein>
<dbReference type="RefSeq" id="XP_070659824.1">
    <property type="nucleotide sequence ID" value="XM_070803723.1"/>
</dbReference>
<feature type="region of interest" description="Disordered" evidence="1">
    <location>
        <begin position="1"/>
        <end position="22"/>
    </location>
</feature>
<dbReference type="PANTHER" id="PTHR21723:SF3">
    <property type="entry name" value="PROTEIN RIC-3"/>
    <property type="match status" value="1"/>
</dbReference>
<feature type="compositionally biased region" description="Basic and acidic residues" evidence="1">
    <location>
        <begin position="41"/>
        <end position="50"/>
    </location>
</feature>
<dbReference type="Proteomes" id="UP001652663">
    <property type="component" value="Chromosome 15"/>
</dbReference>
<feature type="compositionally biased region" description="Acidic residues" evidence="1">
    <location>
        <begin position="51"/>
        <end position="61"/>
    </location>
</feature>
<feature type="region of interest" description="Disordered" evidence="1">
    <location>
        <begin position="109"/>
        <end position="207"/>
    </location>
</feature>
<keyword evidence="2" id="KW-1185">Reference proteome</keyword>
<evidence type="ECO:0000256" key="1">
    <source>
        <dbReference type="SAM" id="MobiDB-lite"/>
    </source>
</evidence>
<dbReference type="GeneID" id="109569695"/>
<feature type="region of interest" description="Disordered" evidence="1">
    <location>
        <begin position="41"/>
        <end position="61"/>
    </location>
</feature>